<dbReference type="EMBL" id="SIRE01000015">
    <property type="protein sequence ID" value="TBL76125.1"/>
    <property type="molecule type" value="Genomic_DNA"/>
</dbReference>
<dbReference type="InterPro" id="IPR001258">
    <property type="entry name" value="NHL_repeat"/>
</dbReference>
<reference evidence="6 7" key="1">
    <citation type="submission" date="2019-02" db="EMBL/GenBank/DDBJ databases">
        <title>Paenibacillus sp. nov., isolated from surface-sterilized tissue of Thalictrum simplex L.</title>
        <authorList>
            <person name="Tuo L."/>
        </authorList>
    </citation>
    <scope>NUCLEOTIDE SEQUENCE [LARGE SCALE GENOMIC DNA]</scope>
    <source>
        <strain evidence="6 7">N2SHLJ1</strain>
    </source>
</reference>
<dbReference type="SUPFAM" id="SSF101898">
    <property type="entry name" value="NHL repeat"/>
    <property type="match status" value="2"/>
</dbReference>
<dbReference type="Gene3D" id="2.60.40.10">
    <property type="entry name" value="Immunoglobulins"/>
    <property type="match status" value="2"/>
</dbReference>
<protein>
    <recommendedName>
        <fullName evidence="8">Fibronectin type-III domain-containing protein</fullName>
    </recommendedName>
</protein>
<dbReference type="Pfam" id="PF25021">
    <property type="entry name" value="TEN_NHL"/>
    <property type="match status" value="9"/>
</dbReference>
<dbReference type="Pfam" id="PF00041">
    <property type="entry name" value="fn3"/>
    <property type="match status" value="1"/>
</dbReference>
<sequence length="2517" mass="257262">MLSMLLIPVMGTGKTAHAAGLSIDTVAGNGNAGFSGDGGAALDAQLNTPFGLIVDSSGNLYIADAANNRIRKVDTSGVISTVAGVGTASYSGDGGAAVAAELNSPKRVALDSSGNLYIADSLNSRIRKIDTSGTISTFAGTGVNGYSGDGGAATAAKLGRASGVAVDSNGNVYIADYGNHRIRKVDTSGMISTVAGTGTGGYSGDGGAATAAKLNSPLSVAVDSAGNLYIVDLSNSRIRKVDTSGNISTVAGTGTSGYSGDGGAATAAQISGPTEMAVDSNGNLYIAEQGNRLIRKVDASGNISTIAGTGVSGYSGDGGDPTAAQLNNPAAVAVDNRGSLYIADSFNHRIRKMGLSYALSFNSNGGSAVNSQAINYNGTGAQPTAPTKAGYTFAGWYRDSGLTNAFDFGSAITGDTTLYAKWTVNKYTLTFNSNSGSTVSSQTLDYNSTAVQPVSPTRASYTFAGWYRDSELTNAFNFSSMITGDTTLYAKWVRLSIDLVAGTTAGYSGDGGAAIAAQMLNPAGMAIDSGGNIYFADLANYRIRKIDTSGTISTVAGTGTGGYSGDGGPATSAQLWIPSGVAVDSSGNLYIVDGNSDIRKVDTSGNISTVVGTGTGGYSGDGGAATAAELFFPQGNIAVGSDGSLYIADTFNHVIRKVDASGTISTVAGTGDSGYSGDGGPATAAKLNMPYSVAIDSSGNLYISDSQNNRIRKVDVTGTISTVAGAGGAGYSGDGGIATAAQLNVPNGVAVDSSGNLYIADSRNLRIRRVDSSGTISTVAGTGAPGNSGDGGAAIAAKLNSPQGVAVDSGGVLYIADTTNNRIRKLGLLYTLSFNSNGGSVVASKDVSGGSAATEPTAPTQTDYQFAGWYSDSGLTHAFDFNSAITGDMTLYAKWATISYTVSFTSNGGSAVTSQTVDINGTAAEPTAPIKTGYTFAGWYSDSDLTNAFNFNGAITGNTTLYAEWTINSYTVSFNSNYGSEVTNQTVTYNTNASEPSVPTREGYTFGGWYRELGFVNAFDFNSAITGDTTLYAKWTIDRYTVSFNSNGGSEVTSQTVTYSLSASEPSVPTRSGYTFGGWYRDSGLATVYDFNSTVAGNTTLYAKWTINSYAVSFAGNGGTEVTNQTVTYNTYASEPVAPTRSGYTFGGWYSESGFATVFDFNSAITGDTTLYAKWTVNSYTVSFTSNGGSEVTSQTVTYNTYASEPIAPTRSGYTFGGWYSESGLATAYDFNSAVTGDTTLYAKWTINSYTVSFTSNGGSVVTSQTVTYNTYASEPIVPKKTGYTFGGWYSDSGLATAFDFNSAIASDTTLYAKWTTNSYTVSFTSNGGSVVASQTVTYNTYASEPVAPTKTGYTFGGWYSDSGFANAYDFNSAITGDTTLYAKWTTNSYTVSFTSNGGAVVASQTVTYNTYASEPIVPTKTGYSFGGWYSESGLATVFDFNSVITGDTTLYAKWAINSYTISFISNGGSVVASQTVTYNTYASEPVAPTKSGYTFGGWYSDSSLANAYDFNSAIAGDTTLYAKWTINSYTVSFTSNGGSVVTSQTVTYNTYASEPAAPTKSGYTFGGWYSESGLATAFDFNSAVTGDTTLYAKWATVPVTGVTLDKNALTLTVGGGTAALTATVLPSNATNKNVTWESSNTSAATVDSSGVVTPVAAGTATILVTTADGSKSATSTVTVNALTSAAVPSIDTQPADQTVNVGGSATLTVSASGGAALSNQWYSSATNSAIGGTPINGATGASYAAPTTVTGTTYYYVVVTNTDSSATGSKTAAAASRVAKVTVNTASPSGPTAAPTGLAANAGNGQVALAWNGVQGTVTYNVYAGTASGAYGSTPIATVSGATYSYTATGLTNGMTYYFAVKANSTEGTSGYSNEVSAKPAAATPVASSNAKLSGLALSSGTLSPAFAEGITSYTASVGNSISSVKVTPSSADSSAVITVNGTTVASGQASSAVALNVGSNPITVSVTAQDGITTQTYTVNVTRAAVINASSGTPIQVTTEPVSITVPSGATNVEVSVATTIVGSTMEATLPLMEVQAATSLGNVGVSIPSGTTITAPANWNGRIKMPQVQSASSVTVSGGSVSFVIEVGAADIPLTFDKAVRLLVPDQGGKSAGYVRNGVFTPITGTITADTQTAADNEIAAGGDAVITVGNDLVIWTKHFTQFAGYTKVASTSTGSTGTSGGHGGAATNSATIAAATGGTATLNGVTIEVPAGAMASSFTMTINQVSDTSSLPVLESALQLASEVYEIKKDMDGDFSKPVVITLPFDKMKIDFTKSTAGVYWLNEQTRKWVQLDNLKVDEAKGTASGSVSHFTKFAVLASDKAKTEEKPGLQTNVTNFSDIQGHWAEANIKQAVSMGIVSGYPDGTFMPDHTVTRAEFAVMLMNVLKPQGNAETLTFTDTAKIGSWAQKSVAQAVHAGIITGYEDSTFRPDAEITRPEMAVMIAKSLGQSVEVTTATGFADDKDIPAWSKGAVATLKTLGIIEGKGADEFAPVAKTTRAEAVSVLLKMLAQKSK</sequence>
<dbReference type="Gene3D" id="2.60.40.4270">
    <property type="entry name" value="Listeria-Bacteroides repeat domain"/>
    <property type="match status" value="13"/>
</dbReference>
<dbReference type="Pfam" id="PF09479">
    <property type="entry name" value="Flg_new"/>
    <property type="match status" value="13"/>
</dbReference>
<dbReference type="PROSITE" id="PS50853">
    <property type="entry name" value="FN3"/>
    <property type="match status" value="1"/>
</dbReference>
<dbReference type="InterPro" id="IPR003961">
    <property type="entry name" value="FN3_dom"/>
</dbReference>
<accession>A0A4Q9DLP5</accession>
<dbReference type="PROSITE" id="PS51125">
    <property type="entry name" value="NHL"/>
    <property type="match status" value="4"/>
</dbReference>
<dbReference type="Gene3D" id="2.60.220.30">
    <property type="match status" value="1"/>
</dbReference>
<feature type="domain" description="SLH" evidence="5">
    <location>
        <begin position="2336"/>
        <end position="2399"/>
    </location>
</feature>
<dbReference type="PANTHER" id="PTHR46388">
    <property type="entry name" value="NHL REPEAT-CONTAINING PROTEIN 2"/>
    <property type="match status" value="1"/>
</dbReference>
<evidence type="ECO:0000259" key="4">
    <source>
        <dbReference type="PROSITE" id="PS50853"/>
    </source>
</evidence>
<evidence type="ECO:0000256" key="1">
    <source>
        <dbReference type="ARBA" id="ARBA00004196"/>
    </source>
</evidence>
<feature type="repeat" description="NHL" evidence="3">
    <location>
        <begin position="162"/>
        <end position="188"/>
    </location>
</feature>
<dbReference type="InterPro" id="IPR036116">
    <property type="entry name" value="FN3_sf"/>
</dbReference>
<evidence type="ECO:0000259" key="5">
    <source>
        <dbReference type="PROSITE" id="PS51272"/>
    </source>
</evidence>
<dbReference type="InterPro" id="IPR008964">
    <property type="entry name" value="Invasin/intimin_cell_adhesion"/>
</dbReference>
<dbReference type="InterPro" id="IPR056822">
    <property type="entry name" value="TEN_NHL"/>
</dbReference>
<dbReference type="NCBIfam" id="TIGR02543">
    <property type="entry name" value="List_Bact_rpt"/>
    <property type="match status" value="13"/>
</dbReference>
<name>A0A4Q9DLP5_9BACL</name>
<comment type="caution">
    <text evidence="6">The sequence shown here is derived from an EMBL/GenBank/DDBJ whole genome shotgun (WGS) entry which is preliminary data.</text>
</comment>
<evidence type="ECO:0000313" key="6">
    <source>
        <dbReference type="EMBL" id="TBL76125.1"/>
    </source>
</evidence>
<evidence type="ECO:0000256" key="2">
    <source>
        <dbReference type="ARBA" id="ARBA00022737"/>
    </source>
</evidence>
<evidence type="ECO:0000313" key="7">
    <source>
        <dbReference type="Proteomes" id="UP000293142"/>
    </source>
</evidence>
<dbReference type="Proteomes" id="UP000293142">
    <property type="component" value="Unassembled WGS sequence"/>
</dbReference>
<dbReference type="InterPro" id="IPR000033">
    <property type="entry name" value="LDLR_classB_rpt"/>
</dbReference>
<dbReference type="SUPFAM" id="SSF49373">
    <property type="entry name" value="Invasin/intimin cell-adhesion fragments"/>
    <property type="match status" value="1"/>
</dbReference>
<dbReference type="Pfam" id="PF02368">
    <property type="entry name" value="Big_2"/>
    <property type="match status" value="1"/>
</dbReference>
<feature type="domain" description="SLH" evidence="5">
    <location>
        <begin position="2462"/>
        <end position="2517"/>
    </location>
</feature>
<dbReference type="GO" id="GO:0030313">
    <property type="term" value="C:cell envelope"/>
    <property type="evidence" value="ECO:0007669"/>
    <property type="project" value="UniProtKB-SubCell"/>
</dbReference>
<organism evidence="6 7">
    <name type="scientific">Paenibacillus thalictri</name>
    <dbReference type="NCBI Taxonomy" id="2527873"/>
    <lineage>
        <taxon>Bacteria</taxon>
        <taxon>Bacillati</taxon>
        <taxon>Bacillota</taxon>
        <taxon>Bacilli</taxon>
        <taxon>Bacillales</taxon>
        <taxon>Paenibacillaceae</taxon>
        <taxon>Paenibacillus</taxon>
    </lineage>
</organism>
<feature type="repeat" description="NHL" evidence="3">
    <location>
        <begin position="321"/>
        <end position="356"/>
    </location>
</feature>
<dbReference type="Gene3D" id="2.60.40.1080">
    <property type="match status" value="1"/>
</dbReference>
<dbReference type="Pfam" id="PF00395">
    <property type="entry name" value="SLH"/>
    <property type="match status" value="3"/>
</dbReference>
<dbReference type="InterPro" id="IPR042229">
    <property type="entry name" value="Listeria/Bacterioides_rpt_sf"/>
</dbReference>
<dbReference type="InterPro" id="IPR001119">
    <property type="entry name" value="SLH_dom"/>
</dbReference>
<dbReference type="SMART" id="SM00635">
    <property type="entry name" value="BID_2"/>
    <property type="match status" value="1"/>
</dbReference>
<dbReference type="InterPro" id="IPR025883">
    <property type="entry name" value="Cadherin-like_domain"/>
</dbReference>
<dbReference type="Pfam" id="PF01436">
    <property type="entry name" value="NHL"/>
    <property type="match status" value="2"/>
</dbReference>
<feature type="domain" description="SLH" evidence="5">
    <location>
        <begin position="2400"/>
        <end position="2460"/>
    </location>
</feature>
<dbReference type="CDD" id="cd14953">
    <property type="entry name" value="NHL_like_1"/>
    <property type="match status" value="2"/>
</dbReference>
<dbReference type="InterPro" id="IPR011042">
    <property type="entry name" value="6-blade_b-propeller_TolB-like"/>
</dbReference>
<gene>
    <name evidence="6" type="ORF">EYB31_21525</name>
</gene>
<feature type="domain" description="Fibronectin type-III" evidence="4">
    <location>
        <begin position="1792"/>
        <end position="1884"/>
    </location>
</feature>
<comment type="subcellular location">
    <subcellularLocation>
        <location evidence="1">Cell envelope</location>
    </subcellularLocation>
</comment>
<proteinExistence type="predicted"/>
<dbReference type="PANTHER" id="PTHR46388:SF2">
    <property type="entry name" value="NHL REPEAT-CONTAINING PROTEIN 2"/>
    <property type="match status" value="1"/>
</dbReference>
<dbReference type="Pfam" id="PF12733">
    <property type="entry name" value="Cadherin-like"/>
    <property type="match status" value="1"/>
</dbReference>
<keyword evidence="2" id="KW-0677">Repeat</keyword>
<dbReference type="SUPFAM" id="SSF49265">
    <property type="entry name" value="Fibronectin type III"/>
    <property type="match status" value="1"/>
</dbReference>
<dbReference type="CDD" id="cd00063">
    <property type="entry name" value="FN3"/>
    <property type="match status" value="1"/>
</dbReference>
<dbReference type="SMART" id="SM00135">
    <property type="entry name" value="LY"/>
    <property type="match status" value="7"/>
</dbReference>
<keyword evidence="7" id="KW-1185">Reference proteome</keyword>
<evidence type="ECO:0000256" key="3">
    <source>
        <dbReference type="PROSITE-ProRule" id="PRU00504"/>
    </source>
</evidence>
<feature type="repeat" description="NHL" evidence="3">
    <location>
        <begin position="738"/>
        <end position="773"/>
    </location>
</feature>
<feature type="repeat" description="NHL" evidence="3">
    <location>
        <begin position="43"/>
        <end position="76"/>
    </location>
</feature>
<evidence type="ECO:0008006" key="8">
    <source>
        <dbReference type="Google" id="ProtNLM"/>
    </source>
</evidence>
<dbReference type="InterPro" id="IPR013378">
    <property type="entry name" value="InlB-like_B-rpt"/>
</dbReference>
<dbReference type="InterPro" id="IPR013783">
    <property type="entry name" value="Ig-like_fold"/>
</dbReference>
<dbReference type="PROSITE" id="PS51272">
    <property type="entry name" value="SLH"/>
    <property type="match status" value="3"/>
</dbReference>
<dbReference type="InterPro" id="IPR003343">
    <property type="entry name" value="Big_2"/>
</dbReference>
<dbReference type="Gene3D" id="2.120.10.30">
    <property type="entry name" value="TolB, C-terminal domain"/>
    <property type="match status" value="6"/>
</dbReference>